<dbReference type="OrthoDB" id="2373707at2759"/>
<keyword evidence="2" id="KW-1185">Reference proteome</keyword>
<proteinExistence type="predicted"/>
<dbReference type="AlphaFoldDB" id="A0A9N9IY27"/>
<reference evidence="1" key="1">
    <citation type="submission" date="2021-06" db="EMBL/GenBank/DDBJ databases">
        <authorList>
            <person name="Kallberg Y."/>
            <person name="Tangrot J."/>
            <person name="Rosling A."/>
        </authorList>
    </citation>
    <scope>NUCLEOTIDE SEQUENCE</scope>
    <source>
        <strain evidence="1">FL130A</strain>
    </source>
</reference>
<accession>A0A9N9IY27</accession>
<dbReference type="EMBL" id="CAJVPS010042037">
    <property type="protein sequence ID" value="CAG8753284.1"/>
    <property type="molecule type" value="Genomic_DNA"/>
</dbReference>
<evidence type="ECO:0000313" key="1">
    <source>
        <dbReference type="EMBL" id="CAG8753284.1"/>
    </source>
</evidence>
<gene>
    <name evidence="1" type="ORF">ALEPTO_LOCUS13379</name>
</gene>
<sequence>GQTERVDTSFRPVFIGTYSQSFMLEDSISSEGSGGLGGVSVRVQGEGRADVSNQIKVDTKKSGSRTMDFEVSESEIQIPATRIGKRRSVGININNPSNQLVRIKCKCEVMGNSGSIPNLSIPLSSVQIKPHASVTLPVRFQPREVGEVRAVVKLQAIGRAEVLVDIIAKGVQDTPIATET</sequence>
<dbReference type="InterPro" id="IPR013783">
    <property type="entry name" value="Ig-like_fold"/>
</dbReference>
<evidence type="ECO:0000313" key="2">
    <source>
        <dbReference type="Proteomes" id="UP000789508"/>
    </source>
</evidence>
<comment type="caution">
    <text evidence="1">The sequence shown here is derived from an EMBL/GenBank/DDBJ whole genome shotgun (WGS) entry which is preliminary data.</text>
</comment>
<dbReference type="Proteomes" id="UP000789508">
    <property type="component" value="Unassembled WGS sequence"/>
</dbReference>
<protein>
    <submittedName>
        <fullName evidence="1">12306_t:CDS:1</fullName>
    </submittedName>
</protein>
<feature type="non-terminal residue" evidence="1">
    <location>
        <position position="1"/>
    </location>
</feature>
<dbReference type="Gene3D" id="2.60.40.10">
    <property type="entry name" value="Immunoglobulins"/>
    <property type="match status" value="1"/>
</dbReference>
<name>A0A9N9IY27_9GLOM</name>
<organism evidence="1 2">
    <name type="scientific">Ambispora leptoticha</name>
    <dbReference type="NCBI Taxonomy" id="144679"/>
    <lineage>
        <taxon>Eukaryota</taxon>
        <taxon>Fungi</taxon>
        <taxon>Fungi incertae sedis</taxon>
        <taxon>Mucoromycota</taxon>
        <taxon>Glomeromycotina</taxon>
        <taxon>Glomeromycetes</taxon>
        <taxon>Archaeosporales</taxon>
        <taxon>Ambisporaceae</taxon>
        <taxon>Ambispora</taxon>
    </lineage>
</organism>